<keyword evidence="3" id="KW-0677">Repeat</keyword>
<dbReference type="KEGG" id="bvk:117233425"/>
<evidence type="ECO:0000256" key="1">
    <source>
        <dbReference type="ARBA" id="ARBA00014901"/>
    </source>
</evidence>
<dbReference type="InterPro" id="IPR011992">
    <property type="entry name" value="EF-hand-dom_pair"/>
</dbReference>
<sequence>MEYFDNNDTSIQQAFDEFFKTKSIEEQCTEESLMQLHEVFLASPNEEMDITRLYDAFENILHIQMPHNEFKILFKKMNLKRDGNITWNEFISYLLVEFQRKDTTLQWQILRLPITDIPQLLKSHHRTAIHKIMFCPEVLPDRTTSFHRGFYLTVTKEGIINYWSLDLEYERSAQSVNPCLKVQHTLITDMIVMPDIQVVCTSSTECDLRFYDTAAKKFDLRIMISGLEYAVICMDYYFSKNIKEDSYIVLGDMSGSVKVMSFSPIERGPFKQEPQRDSLFIRYESVLKGELKGLKIVEFKNVHTDWVKQVAYYGSLRAFMSSSRCCNCSLLFSDLTGARIQYKFKVNMGISCFTFCEEGQLLITGGPDCIVRVWNPFVTRRASSTFQGHRAPICALVVQDAGKRVYSLSKDRCIKVWDVLTQSCIQTYNGLPSELGEHTSMTAVYNTLNRKMIIASSMIAVILCDPEVNKEISDGFTHTKSISSVLYNHLYKVVVTTGLDSCIIIWDPWLGNRLFLVTHAHSRFLYGQFHDIEITAACFDESEQLLVTGARDGTLKVWNFNTGTCLRNMALETQCEITSLVWLENRILCSSWNRQVVEFATSDAYVYKKNWGTIHTDDILCSAMWYPQVLATATFNGEIILWRLETGQPYRKYKVNEPMSRFRIRYHKDEITYKIKKPEQVTKEFISKQSQYPTASEHQESALNIARIVAVRAMIFLNARPVRPDVGTLLVSLDSGYVQVWTHHPAGGFLQAFSVIHSIRDCALSLATDPKNHFLVTGHNAGYIKVWYLANYLLPNPPKISMPVLRLEFPFLWKKKVIGRAKRAVKDQPLPLLLSSVRGHLKSITSVQIIPDARIVISGSTDHSVRLWTLGGRYISTFGTFKPWLPILPTIPTYQYFKDYKHPADIKRVASSTTLKILEGGVRQVESDFKSDELKALKEMSRPEHTMIDGRRLTIAVMDKSVLMIFADYPILDTSLPYVNTFTFNAVLFITTAIRQNMLSNTYNSMRITLQIPIYTHLKLRPLEIIQTPKLPALLHGQKELTKRTHSQL</sequence>
<dbReference type="PROSITE" id="PS50294">
    <property type="entry name" value="WD_REPEATS_REGION"/>
    <property type="match status" value="3"/>
</dbReference>
<evidence type="ECO:0000313" key="7">
    <source>
        <dbReference type="RefSeq" id="XP_033349629.1"/>
    </source>
</evidence>
<dbReference type="SUPFAM" id="SSF47473">
    <property type="entry name" value="EF-hand"/>
    <property type="match status" value="1"/>
</dbReference>
<evidence type="ECO:0000256" key="4">
    <source>
        <dbReference type="PROSITE-ProRule" id="PRU00221"/>
    </source>
</evidence>
<dbReference type="GeneID" id="117233425"/>
<dbReference type="SUPFAM" id="SSF50978">
    <property type="entry name" value="WD40 repeat-like"/>
    <property type="match status" value="2"/>
</dbReference>
<name>A0A6J3KC80_9HYME</name>
<evidence type="ECO:0000256" key="3">
    <source>
        <dbReference type="ARBA" id="ARBA00022737"/>
    </source>
</evidence>
<evidence type="ECO:0000313" key="6">
    <source>
        <dbReference type="Proteomes" id="UP000504631"/>
    </source>
</evidence>
<feature type="repeat" description="WD" evidence="4">
    <location>
        <begin position="837"/>
        <end position="870"/>
    </location>
</feature>
<keyword evidence="6" id="KW-1185">Reference proteome</keyword>
<protein>
    <recommendedName>
        <fullName evidence="1">WD repeat-containing protein on Y chromosome</fullName>
    </recommendedName>
</protein>
<dbReference type="InterPro" id="IPR020472">
    <property type="entry name" value="WD40_PAC1"/>
</dbReference>
<dbReference type="SMART" id="SM00320">
    <property type="entry name" value="WD40"/>
    <property type="match status" value="9"/>
</dbReference>
<evidence type="ECO:0000259" key="5">
    <source>
        <dbReference type="PROSITE" id="PS50222"/>
    </source>
</evidence>
<feature type="repeat" description="WD" evidence="4">
    <location>
        <begin position="386"/>
        <end position="427"/>
    </location>
</feature>
<feature type="domain" description="EF-hand" evidence="5">
    <location>
        <begin position="65"/>
        <end position="100"/>
    </location>
</feature>
<dbReference type="AlphaFoldDB" id="A0A6J3KC80"/>
<accession>A0A6J3KC80</accession>
<dbReference type="PROSITE" id="PS50222">
    <property type="entry name" value="EF_HAND_2"/>
    <property type="match status" value="1"/>
</dbReference>
<keyword evidence="2 4" id="KW-0853">WD repeat</keyword>
<dbReference type="PROSITE" id="PS00678">
    <property type="entry name" value="WD_REPEATS_1"/>
    <property type="match status" value="2"/>
</dbReference>
<feature type="repeat" description="WD" evidence="4">
    <location>
        <begin position="527"/>
        <end position="568"/>
    </location>
</feature>
<dbReference type="CTD" id="26067056"/>
<dbReference type="PANTHER" id="PTHR44324">
    <property type="entry name" value="WD40 REPEAT DOMAIN 95"/>
    <property type="match status" value="1"/>
</dbReference>
<gene>
    <name evidence="7" type="primary">LOC117233425</name>
</gene>
<organism evidence="6 7">
    <name type="scientific">Bombus vosnesenskii</name>
    <dbReference type="NCBI Taxonomy" id="207650"/>
    <lineage>
        <taxon>Eukaryota</taxon>
        <taxon>Metazoa</taxon>
        <taxon>Ecdysozoa</taxon>
        <taxon>Arthropoda</taxon>
        <taxon>Hexapoda</taxon>
        <taxon>Insecta</taxon>
        <taxon>Pterygota</taxon>
        <taxon>Neoptera</taxon>
        <taxon>Endopterygota</taxon>
        <taxon>Hymenoptera</taxon>
        <taxon>Apocrita</taxon>
        <taxon>Aculeata</taxon>
        <taxon>Apoidea</taxon>
        <taxon>Anthophila</taxon>
        <taxon>Apidae</taxon>
        <taxon>Bombus</taxon>
        <taxon>Pyrobombus</taxon>
    </lineage>
</organism>
<dbReference type="InterPro" id="IPR019775">
    <property type="entry name" value="WD40_repeat_CS"/>
</dbReference>
<feature type="repeat" description="WD" evidence="4">
    <location>
        <begin position="475"/>
        <end position="507"/>
    </location>
</feature>
<dbReference type="Proteomes" id="UP000504631">
    <property type="component" value="Unplaced"/>
</dbReference>
<feature type="repeat" description="WD" evidence="4">
    <location>
        <begin position="350"/>
        <end position="375"/>
    </location>
</feature>
<dbReference type="PRINTS" id="PR00320">
    <property type="entry name" value="GPROTEINBRPT"/>
</dbReference>
<dbReference type="GO" id="GO:0005509">
    <property type="term" value="F:calcium ion binding"/>
    <property type="evidence" value="ECO:0007669"/>
    <property type="project" value="InterPro"/>
</dbReference>
<dbReference type="PROSITE" id="PS50082">
    <property type="entry name" value="WD_REPEATS_2"/>
    <property type="match status" value="5"/>
</dbReference>
<dbReference type="InterPro" id="IPR001680">
    <property type="entry name" value="WD40_rpt"/>
</dbReference>
<proteinExistence type="predicted"/>
<reference evidence="7" key="1">
    <citation type="submission" date="2025-08" db="UniProtKB">
        <authorList>
            <consortium name="RefSeq"/>
        </authorList>
    </citation>
    <scope>IDENTIFICATION</scope>
    <source>
        <tissue evidence="7">Muscle</tissue>
    </source>
</reference>
<dbReference type="InterPro" id="IPR051242">
    <property type="entry name" value="WD-EF-hand_domain"/>
</dbReference>
<dbReference type="RefSeq" id="XP_033349629.1">
    <property type="nucleotide sequence ID" value="XM_033493738.1"/>
</dbReference>
<dbReference type="Pfam" id="PF00400">
    <property type="entry name" value="WD40"/>
    <property type="match status" value="5"/>
</dbReference>
<dbReference type="InterPro" id="IPR036322">
    <property type="entry name" value="WD40_repeat_dom_sf"/>
</dbReference>
<dbReference type="InterPro" id="IPR015943">
    <property type="entry name" value="WD40/YVTN_repeat-like_dom_sf"/>
</dbReference>
<dbReference type="Gene3D" id="2.130.10.10">
    <property type="entry name" value="YVTN repeat-like/Quinoprotein amine dehydrogenase"/>
    <property type="match status" value="2"/>
</dbReference>
<evidence type="ECO:0000256" key="2">
    <source>
        <dbReference type="ARBA" id="ARBA00022574"/>
    </source>
</evidence>
<dbReference type="PANTHER" id="PTHR44324:SF6">
    <property type="entry name" value="EF-HAND CALCIUM BINDING DOMAIN 8"/>
    <property type="match status" value="1"/>
</dbReference>
<dbReference type="InterPro" id="IPR002048">
    <property type="entry name" value="EF_hand_dom"/>
</dbReference>